<sequence length="780" mass="86502">MADESNVERLLEEAHSASDPAPSLRSRKRTVEESSPGRTPRSLAKLGMVNSPYRREMITTLEEFMAQFVDGKDLGLDEEDVRNQMAAASGMTVLDFTQVLYDQALEEQRKGTKGLTKFLAKWRKQIAAGKVTRPDKLSPPGSWSLVGSPEEPKTSSASEAAKTPEATTPGGRTGGLAVLGPPGIYWRSCHEGTIKSLGRASEELVYLLRACGQYTVEVGENEHGANLANALIAAQAGASTRLRSAGFKQKVTTRLAVGLAGPYWGTQEKYALSVADFVPCSDAELDQFAVETRTGKQQNEQRPPAPTRYEDWATRVKRQTDVWCLVYGKEWRAVREHAAQVLGDWHLGAPHRWPLQILCEIWEELHWRFVEELKAELRKIKGISGRETMSLSDLRFYALMPDDRGQPPLQLPRTFDLHNPEGWFVSEVLPRIERRQERMLWKLTWEGASKGRGPAQQAGGDGRGDIASKGLMGPKLTTEETNRARERAPVNAGEQEGQAFVFGFPVPHGMQSTAMSTSTRGTHSKTGQKDLWALLYKGHMHDQPRAAPGGIACRHCKPSKKAGVEGAVVRLVGEDAVRQGCFGTGRRTALSLLGVTAELCQEEGYEKAGMCYDGEDSKSLGLLLAWLRKWRRGDLGRAEPDRKAGGAEGRQAWCWGETLWLEALEPEEEQEWHAGEKPKTSKAQVEEWLEEHMDGDKAVSTKKAYQAAWEKWCDWSRRQKWMSPYLSHTADPVENENKLLGYLGYLGWLGMSVATLKQAVFAIKGAGHGDATGKMHRLSG</sequence>
<reference evidence="3" key="1">
    <citation type="submission" date="2022-10" db="EMBL/GenBank/DDBJ databases">
        <authorList>
            <person name="Chen Y."/>
            <person name="Dougan E. K."/>
            <person name="Chan C."/>
            <person name="Rhodes N."/>
            <person name="Thang M."/>
        </authorList>
    </citation>
    <scope>NUCLEOTIDE SEQUENCE</scope>
</reference>
<gene>
    <name evidence="3" type="ORF">C1SCF055_LOCUS29830</name>
</gene>
<evidence type="ECO:0000313" key="4">
    <source>
        <dbReference type="EMBL" id="CAL1157387.1"/>
    </source>
</evidence>
<dbReference type="EMBL" id="CAMXCT030003347">
    <property type="protein sequence ID" value="CAL4791324.1"/>
    <property type="molecule type" value="Genomic_DNA"/>
</dbReference>
<keyword evidence="5" id="KW-1185">Reference proteome</keyword>
<feature type="region of interest" description="Disordered" evidence="2">
    <location>
        <begin position="450"/>
        <end position="492"/>
    </location>
</feature>
<proteinExistence type="predicted"/>
<evidence type="ECO:0000256" key="1">
    <source>
        <dbReference type="ARBA" id="ARBA00023125"/>
    </source>
</evidence>
<feature type="compositionally biased region" description="Basic and acidic residues" evidence="2">
    <location>
        <begin position="1"/>
        <end position="16"/>
    </location>
</feature>
<dbReference type="AlphaFoldDB" id="A0A9P1D437"/>
<organism evidence="3">
    <name type="scientific">Cladocopium goreaui</name>
    <dbReference type="NCBI Taxonomy" id="2562237"/>
    <lineage>
        <taxon>Eukaryota</taxon>
        <taxon>Sar</taxon>
        <taxon>Alveolata</taxon>
        <taxon>Dinophyceae</taxon>
        <taxon>Suessiales</taxon>
        <taxon>Symbiodiniaceae</taxon>
        <taxon>Cladocopium</taxon>
    </lineage>
</organism>
<protein>
    <submittedName>
        <fullName evidence="3">Uncharacterized protein</fullName>
    </submittedName>
</protein>
<feature type="region of interest" description="Disordered" evidence="2">
    <location>
        <begin position="132"/>
        <end position="174"/>
    </location>
</feature>
<dbReference type="EMBL" id="CAMXCT020003347">
    <property type="protein sequence ID" value="CAL1157387.1"/>
    <property type="molecule type" value="Genomic_DNA"/>
</dbReference>
<dbReference type="InterPro" id="IPR010998">
    <property type="entry name" value="Integrase_recombinase_N"/>
</dbReference>
<dbReference type="Proteomes" id="UP001152797">
    <property type="component" value="Unassembled WGS sequence"/>
</dbReference>
<feature type="compositionally biased region" description="Basic and acidic residues" evidence="2">
    <location>
        <begin position="477"/>
        <end position="488"/>
    </location>
</feature>
<accession>A0A9P1D437</accession>
<keyword evidence="1" id="KW-0238">DNA-binding</keyword>
<reference evidence="4" key="2">
    <citation type="submission" date="2024-04" db="EMBL/GenBank/DDBJ databases">
        <authorList>
            <person name="Chen Y."/>
            <person name="Shah S."/>
            <person name="Dougan E. K."/>
            <person name="Thang M."/>
            <person name="Chan C."/>
        </authorList>
    </citation>
    <scope>NUCLEOTIDE SEQUENCE [LARGE SCALE GENOMIC DNA]</scope>
</reference>
<evidence type="ECO:0000313" key="5">
    <source>
        <dbReference type="Proteomes" id="UP001152797"/>
    </source>
</evidence>
<name>A0A9P1D437_9DINO</name>
<dbReference type="EMBL" id="CAMXCT010003347">
    <property type="protein sequence ID" value="CAI4004012.1"/>
    <property type="molecule type" value="Genomic_DNA"/>
</dbReference>
<dbReference type="Gene3D" id="1.10.150.130">
    <property type="match status" value="1"/>
</dbReference>
<comment type="caution">
    <text evidence="3">The sequence shown here is derived from an EMBL/GenBank/DDBJ whole genome shotgun (WGS) entry which is preliminary data.</text>
</comment>
<feature type="region of interest" description="Disordered" evidence="2">
    <location>
        <begin position="1"/>
        <end position="43"/>
    </location>
</feature>
<dbReference type="GO" id="GO:0003677">
    <property type="term" value="F:DNA binding"/>
    <property type="evidence" value="ECO:0007669"/>
    <property type="project" value="UniProtKB-KW"/>
</dbReference>
<evidence type="ECO:0000256" key="2">
    <source>
        <dbReference type="SAM" id="MobiDB-lite"/>
    </source>
</evidence>
<evidence type="ECO:0000313" key="3">
    <source>
        <dbReference type="EMBL" id="CAI4004012.1"/>
    </source>
</evidence>